<comment type="catalytic activity">
    <reaction evidence="7">
        <text>[protein-PII]-L-tyrosine + UTP = [protein-PII]-uridylyl-L-tyrosine + diphosphate</text>
        <dbReference type="Rhea" id="RHEA:13673"/>
        <dbReference type="Rhea" id="RHEA-COMP:12147"/>
        <dbReference type="Rhea" id="RHEA-COMP:12148"/>
        <dbReference type="ChEBI" id="CHEBI:33019"/>
        <dbReference type="ChEBI" id="CHEBI:46398"/>
        <dbReference type="ChEBI" id="CHEBI:46858"/>
        <dbReference type="ChEBI" id="CHEBI:90602"/>
        <dbReference type="EC" id="2.7.7.59"/>
    </reaction>
</comment>
<comment type="caution">
    <text evidence="10">The sequence shown here is derived from an EMBL/GenBank/DDBJ whole genome shotgun (WGS) entry which is preliminary data.</text>
</comment>
<dbReference type="SUPFAM" id="SSF81301">
    <property type="entry name" value="Nucleotidyltransferase"/>
    <property type="match status" value="1"/>
</dbReference>
<dbReference type="PROSITE" id="PS51831">
    <property type="entry name" value="HD"/>
    <property type="match status" value="1"/>
</dbReference>
<evidence type="ECO:0000256" key="7">
    <source>
        <dbReference type="HAMAP-Rule" id="MF_00277"/>
    </source>
</evidence>
<dbReference type="SUPFAM" id="SSF55021">
    <property type="entry name" value="ACT-like"/>
    <property type="match status" value="2"/>
</dbReference>
<comment type="activity regulation">
    <text evidence="7">Uridylyltransferase (UTase) activity is inhibited by glutamine, while glutamine activates uridylyl-removing (UR) activity.</text>
</comment>
<keyword evidence="4 7" id="KW-0378">Hydrolase</keyword>
<comment type="domain">
    <text evidence="7">Has four distinct domains: an N-terminal nucleotidyltransferase (NT) domain responsible for UTase activity, a central HD domain that encodes UR activity, and two C-terminal ACT domains that seem to have a role in glutamine sensing.</text>
</comment>
<keyword evidence="11" id="KW-1185">Reference proteome</keyword>
<comment type="function">
    <text evidence="7">Modifies, by uridylylation and deuridylylation, the PII regulatory proteins (GlnB and homologs), in response to the nitrogen status of the cell that GlnD senses through the glutamine level. Under low glutamine levels, catalyzes the conversion of the PII proteins and UTP to PII-UMP and PPi, while under higher glutamine levels, GlnD hydrolyzes PII-UMP to PII and UMP (deuridylylation). Thus, controls uridylylation state and activity of the PII proteins, and plays an important role in the regulation of nitrogen metabolism.</text>
</comment>
<dbReference type="Gene3D" id="1.20.120.330">
    <property type="entry name" value="Nucleotidyltransferases domain 2"/>
    <property type="match status" value="1"/>
</dbReference>
<dbReference type="GO" id="GO:0008773">
    <property type="term" value="F:[protein-PII] uridylyltransferase activity"/>
    <property type="evidence" value="ECO:0007669"/>
    <property type="project" value="UniProtKB-UniRule"/>
</dbReference>
<dbReference type="Proteomes" id="UP000288096">
    <property type="component" value="Unassembled WGS sequence"/>
</dbReference>
<dbReference type="Pfam" id="PF01966">
    <property type="entry name" value="HD"/>
    <property type="match status" value="1"/>
</dbReference>
<dbReference type="Pfam" id="PF08335">
    <property type="entry name" value="GlnD_UR_UTase"/>
    <property type="match status" value="1"/>
</dbReference>
<keyword evidence="3" id="KW-0677">Repeat</keyword>
<dbReference type="EMBL" id="BEXT01000001">
    <property type="protein sequence ID" value="GBC63529.1"/>
    <property type="molecule type" value="Genomic_DNA"/>
</dbReference>
<comment type="cofactor">
    <cofactor evidence="7">
        <name>Mg(2+)</name>
        <dbReference type="ChEBI" id="CHEBI:18420"/>
    </cofactor>
</comment>
<comment type="caution">
    <text evidence="7">Lacks conserved residue(s) required for the propagation of feature annotation.</text>
</comment>
<feature type="region of interest" description="Uridylyltransferase" evidence="7">
    <location>
        <begin position="1"/>
        <end position="334"/>
    </location>
</feature>
<dbReference type="SUPFAM" id="SSF109604">
    <property type="entry name" value="HD-domain/PDEase-like"/>
    <property type="match status" value="1"/>
</dbReference>
<keyword evidence="1 7" id="KW-0808">Transferase</keyword>
<dbReference type="CDD" id="cd05401">
    <property type="entry name" value="NT_GlnE_GlnD_like"/>
    <property type="match status" value="1"/>
</dbReference>
<dbReference type="CDD" id="cd04899">
    <property type="entry name" value="ACT_ACR-UUR-like_2"/>
    <property type="match status" value="1"/>
</dbReference>
<keyword evidence="6 7" id="KW-0511">Multifunctional enzyme</keyword>
<dbReference type="NCBIfam" id="TIGR01693">
    <property type="entry name" value="UTase_glnD"/>
    <property type="match status" value="1"/>
</dbReference>
<name>A0A401G2Q3_9BACT</name>
<evidence type="ECO:0000256" key="6">
    <source>
        <dbReference type="ARBA" id="ARBA00023268"/>
    </source>
</evidence>
<dbReference type="InterPro" id="IPR045865">
    <property type="entry name" value="ACT-like_dom_sf"/>
</dbReference>
<dbReference type="PANTHER" id="PTHR47320:SF1">
    <property type="entry name" value="BIFUNCTIONAL URIDYLYLTRANSFERASE_URIDYLYL-REMOVING ENZYME"/>
    <property type="match status" value="1"/>
</dbReference>
<dbReference type="GO" id="GO:0008081">
    <property type="term" value="F:phosphoric diester hydrolase activity"/>
    <property type="evidence" value="ECO:0007669"/>
    <property type="project" value="UniProtKB-UniRule"/>
</dbReference>
<evidence type="ECO:0000313" key="11">
    <source>
        <dbReference type="Proteomes" id="UP000288096"/>
    </source>
</evidence>
<evidence type="ECO:0000256" key="4">
    <source>
        <dbReference type="ARBA" id="ARBA00022801"/>
    </source>
</evidence>
<evidence type="ECO:0000256" key="2">
    <source>
        <dbReference type="ARBA" id="ARBA00022695"/>
    </source>
</evidence>
<evidence type="ECO:0000256" key="3">
    <source>
        <dbReference type="ARBA" id="ARBA00022737"/>
    </source>
</evidence>
<dbReference type="CDD" id="cd00077">
    <property type="entry name" value="HDc"/>
    <property type="match status" value="1"/>
</dbReference>
<feature type="domain" description="HD" evidence="9">
    <location>
        <begin position="452"/>
        <end position="575"/>
    </location>
</feature>
<proteinExistence type="inferred from homology"/>
<reference evidence="11" key="2">
    <citation type="submission" date="2019-01" db="EMBL/GenBank/DDBJ databases">
        <title>Genome sequence of Desulfonema ishimotonii strain Tokyo 01.</title>
        <authorList>
            <person name="Fukui M."/>
        </authorList>
    </citation>
    <scope>NUCLEOTIDE SEQUENCE [LARGE SCALE GENOMIC DNA]</scope>
    <source>
        <strain evidence="11">Tokyo 01</strain>
    </source>
</reference>
<sequence>MPDTEIKQSCENASEILRQKREALMSEFISEPNLSVMKKNTRLLDDYFRDSFEKSMVGPRMGISKNPYVIIALGGYGRQEQCIHSDVDILFLFKKEIPERAEALIREIIFPLWDIGMDIGHATRSLKECVGLAGKDFEVLMSVLDARFICGMSPLYSELMGQLRQKIIFRRSNKITDWLVRSNRERHRAFGDSACLLEPNLKEGRGGLRDYHTMLWLAKIRFGLEKPRDLEYQGYLSHAEYRSMGQALAFIRKTRNGLHILTCRKYDQLHFEHQLRLAGMFGYPADGNQQGVEKFLTDLHGHMNVIRQNHLMFLHELGKTHKWFDFKKPPKKQPRSEGLAVKKEALTFTSPEAILENPLLLLRIFEESARLKMPLKAEARRLIRDFSDLAGTEFRALRESRKIFERILALRAPDEFSPLSEMLNTGFLVRFIPEMTGVVNRTEYDTYHVYPVDRHLVRTVRAVRQFGTTDDMSGDRLCGDLYREIRDRTILLWAALLHDIGKGRDSEDHSRAGAEMALTALGQRKYGAGYADTVSFLVREHLLLIRTATRRDIDEAETVLSCARKVQTPERLRMLYLLSVADLIATGPKAWSEWTAILLRDLFLRVMKVMAQGDPVSQDAVSLTQKKTDALLAGGDWLPAETDLPGLFNVMSPRYLLSTPVSEMQTHIRLHAGLKGAPFVWQIEQDTAANTRKVTVCGQNVPGSFSKVAGVLALNRVHILDAQVHTWRNNIALSIFRVTPPPDLIFENERWERAERELRSALAGELDIACEMAERIAGDAACPVPDLPPRVNVDNLSSGFFTIIEIFTRDLPGLLFRLSDALFRCRLDIRSAQIATTASQVVDVFYVRDFDGRKVDSPDRIRQIRAAIDAVLREVCHADARDRCSPEEAVV</sequence>
<dbReference type="PROSITE" id="PS51671">
    <property type="entry name" value="ACT"/>
    <property type="match status" value="2"/>
</dbReference>
<evidence type="ECO:0000256" key="5">
    <source>
        <dbReference type="ARBA" id="ARBA00022842"/>
    </source>
</evidence>
<keyword evidence="2 7" id="KW-0548">Nucleotidyltransferase</keyword>
<dbReference type="CDD" id="cd04900">
    <property type="entry name" value="ACT_UUR-like_1"/>
    <property type="match status" value="1"/>
</dbReference>
<dbReference type="InterPro" id="IPR010043">
    <property type="entry name" value="UTase/UR"/>
</dbReference>
<comment type="similarity">
    <text evidence="7">Belongs to the GlnD family.</text>
</comment>
<gene>
    <name evidence="7" type="primary">glnD</name>
    <name evidence="10" type="ORF">DENIS_4523</name>
</gene>
<dbReference type="Gene3D" id="1.10.3210.10">
    <property type="entry name" value="Hypothetical protein af1432"/>
    <property type="match status" value="1"/>
</dbReference>
<dbReference type="PIRSF" id="PIRSF006288">
    <property type="entry name" value="PII_uridyltransf"/>
    <property type="match status" value="1"/>
</dbReference>
<comment type="catalytic activity">
    <reaction evidence="7">
        <text>[protein-PII]-uridylyl-L-tyrosine + H2O = [protein-PII]-L-tyrosine + UMP + H(+)</text>
        <dbReference type="Rhea" id="RHEA:48600"/>
        <dbReference type="Rhea" id="RHEA-COMP:12147"/>
        <dbReference type="Rhea" id="RHEA-COMP:12148"/>
        <dbReference type="ChEBI" id="CHEBI:15377"/>
        <dbReference type="ChEBI" id="CHEBI:15378"/>
        <dbReference type="ChEBI" id="CHEBI:46858"/>
        <dbReference type="ChEBI" id="CHEBI:57865"/>
        <dbReference type="ChEBI" id="CHEBI:90602"/>
    </reaction>
</comment>
<feature type="domain" description="ACT" evidence="8">
    <location>
        <begin position="803"/>
        <end position="883"/>
    </location>
</feature>
<dbReference type="InterPro" id="IPR043519">
    <property type="entry name" value="NT_sf"/>
</dbReference>
<dbReference type="GO" id="GO:0006808">
    <property type="term" value="P:regulation of nitrogen utilization"/>
    <property type="evidence" value="ECO:0007669"/>
    <property type="project" value="UniProtKB-UniRule"/>
</dbReference>
<dbReference type="HAMAP" id="MF_00277">
    <property type="entry name" value="PII_uridylyl_transf"/>
    <property type="match status" value="1"/>
</dbReference>
<dbReference type="InterPro" id="IPR002912">
    <property type="entry name" value="ACT_dom"/>
</dbReference>
<dbReference type="InterPro" id="IPR003607">
    <property type="entry name" value="HD/PDEase_dom"/>
</dbReference>
<protein>
    <recommendedName>
        <fullName evidence="7">Bifunctional uridylyltransferase/uridylyl-removing enzyme</fullName>
        <shortName evidence="7">UTase/UR</shortName>
    </recommendedName>
    <alternativeName>
        <fullName evidence="7">Bifunctional [protein-PII] modification enzyme</fullName>
    </alternativeName>
    <alternativeName>
        <fullName evidence="7">Bifunctional nitrogen sensor protein</fullName>
    </alternativeName>
    <domain>
        <recommendedName>
            <fullName evidence="7">[Protein-PII] uridylyltransferase</fullName>
            <shortName evidence="7">PII uridylyltransferase</shortName>
            <shortName evidence="7">UTase</shortName>
            <ecNumber evidence="7">2.7.7.59</ecNumber>
        </recommendedName>
    </domain>
    <domain>
        <recommendedName>
            <fullName evidence="7">[Protein-PII]-UMP uridylyl-removing enzyme</fullName>
            <shortName evidence="7">UR</shortName>
            <ecNumber evidence="7">3.1.4.-</ecNumber>
        </recommendedName>
    </domain>
</protein>
<evidence type="ECO:0000259" key="9">
    <source>
        <dbReference type="PROSITE" id="PS51831"/>
    </source>
</evidence>
<keyword evidence="5 7" id="KW-0460">Magnesium</keyword>
<dbReference type="EC" id="3.1.4.-" evidence="7"/>
<evidence type="ECO:0000256" key="1">
    <source>
        <dbReference type="ARBA" id="ARBA00022679"/>
    </source>
</evidence>
<dbReference type="InterPro" id="IPR006674">
    <property type="entry name" value="HD_domain"/>
</dbReference>
<dbReference type="SUPFAM" id="SSF81593">
    <property type="entry name" value="Nucleotidyltransferase substrate binding subunit/domain"/>
    <property type="match status" value="1"/>
</dbReference>
<reference evidence="11" key="1">
    <citation type="submission" date="2017-11" db="EMBL/GenBank/DDBJ databases">
        <authorList>
            <person name="Watanabe M."/>
            <person name="Kojima H."/>
        </authorList>
    </citation>
    <scope>NUCLEOTIDE SEQUENCE [LARGE SCALE GENOMIC DNA]</scope>
    <source>
        <strain evidence="11">Tokyo 01</strain>
    </source>
</reference>
<organism evidence="10 11">
    <name type="scientific">Desulfonema ishimotonii</name>
    <dbReference type="NCBI Taxonomy" id="45657"/>
    <lineage>
        <taxon>Bacteria</taxon>
        <taxon>Pseudomonadati</taxon>
        <taxon>Thermodesulfobacteriota</taxon>
        <taxon>Desulfobacteria</taxon>
        <taxon>Desulfobacterales</taxon>
        <taxon>Desulfococcaceae</taxon>
        <taxon>Desulfonema</taxon>
    </lineage>
</organism>
<dbReference type="PANTHER" id="PTHR47320">
    <property type="entry name" value="BIFUNCTIONAL URIDYLYLTRANSFERASE/URIDYLYL-REMOVING ENZYME"/>
    <property type="match status" value="1"/>
</dbReference>
<evidence type="ECO:0000313" key="10">
    <source>
        <dbReference type="EMBL" id="GBC63529.1"/>
    </source>
</evidence>
<dbReference type="InterPro" id="IPR013546">
    <property type="entry name" value="PII_UdlTrfase/GS_AdlTrfase"/>
</dbReference>
<accession>A0A401G2Q3</accession>
<feature type="domain" description="ACT" evidence="8">
    <location>
        <begin position="693"/>
        <end position="773"/>
    </location>
</feature>
<evidence type="ECO:0000259" key="8">
    <source>
        <dbReference type="PROSITE" id="PS51671"/>
    </source>
</evidence>
<dbReference type="AlphaFoldDB" id="A0A401G2Q3"/>
<dbReference type="EC" id="2.7.7.59" evidence="7"/>
<dbReference type="SMART" id="SM00471">
    <property type="entry name" value="HDc"/>
    <property type="match status" value="1"/>
</dbReference>